<keyword evidence="5" id="KW-1185">Reference proteome</keyword>
<evidence type="ECO:0000313" key="2">
    <source>
        <dbReference type="EMBL" id="CAF0938012.1"/>
    </source>
</evidence>
<dbReference type="AlphaFoldDB" id="A0A814CC04"/>
<dbReference type="EMBL" id="CAJOBC010002088">
    <property type="protein sequence ID" value="CAF3714896.1"/>
    <property type="molecule type" value="Genomic_DNA"/>
</dbReference>
<protein>
    <submittedName>
        <fullName evidence="2">Uncharacterized protein</fullName>
    </submittedName>
</protein>
<dbReference type="Proteomes" id="UP000682733">
    <property type="component" value="Unassembled WGS sequence"/>
</dbReference>
<name>A0A814CC04_9BILA</name>
<evidence type="ECO:0000313" key="4">
    <source>
        <dbReference type="EMBL" id="CAF3714896.1"/>
    </source>
</evidence>
<dbReference type="EMBL" id="CAJOBA010000263">
    <property type="protein sequence ID" value="CAF3518248.1"/>
    <property type="molecule type" value="Genomic_DNA"/>
</dbReference>
<dbReference type="Proteomes" id="UP000663829">
    <property type="component" value="Unassembled WGS sequence"/>
</dbReference>
<dbReference type="OrthoDB" id="416222at2759"/>
<evidence type="ECO:0000313" key="1">
    <source>
        <dbReference type="EMBL" id="CAF0740821.1"/>
    </source>
</evidence>
<reference evidence="2" key="1">
    <citation type="submission" date="2021-02" db="EMBL/GenBank/DDBJ databases">
        <authorList>
            <person name="Nowell W R."/>
        </authorList>
    </citation>
    <scope>NUCLEOTIDE SEQUENCE</scope>
</reference>
<gene>
    <name evidence="2" type="ORF">GPM918_LOCUS10550</name>
    <name evidence="1" type="ORF">OVA965_LOCUS1428</name>
    <name evidence="4" type="ORF">SRO942_LOCUS10551</name>
    <name evidence="3" type="ORF">TMI583_LOCUS1429</name>
</gene>
<dbReference type="Pfam" id="PF01237">
    <property type="entry name" value="Oxysterol_BP"/>
    <property type="match status" value="1"/>
</dbReference>
<dbReference type="EMBL" id="CAJNOK010000263">
    <property type="protein sequence ID" value="CAF0740821.1"/>
    <property type="molecule type" value="Genomic_DNA"/>
</dbReference>
<evidence type="ECO:0000313" key="5">
    <source>
        <dbReference type="Proteomes" id="UP000663829"/>
    </source>
</evidence>
<evidence type="ECO:0000313" key="3">
    <source>
        <dbReference type="EMBL" id="CAF3518248.1"/>
    </source>
</evidence>
<proteinExistence type="predicted"/>
<dbReference type="SUPFAM" id="SSF144000">
    <property type="entry name" value="Oxysterol-binding protein-like"/>
    <property type="match status" value="1"/>
</dbReference>
<dbReference type="InterPro" id="IPR000648">
    <property type="entry name" value="Oxysterol-bd"/>
</dbReference>
<comment type="caution">
    <text evidence="2">The sequence shown here is derived from an EMBL/GenBank/DDBJ whole genome shotgun (WGS) entry which is preliminary data.</text>
</comment>
<dbReference type="GO" id="GO:0008289">
    <property type="term" value="F:lipid binding"/>
    <property type="evidence" value="ECO:0007669"/>
    <property type="project" value="InterPro"/>
</dbReference>
<dbReference type="EMBL" id="CAJNOQ010002088">
    <property type="protein sequence ID" value="CAF0938012.1"/>
    <property type="molecule type" value="Genomic_DNA"/>
</dbReference>
<accession>A0A814CC04</accession>
<sequence length="108" mass="12157">MRRNATLTKIPFNYDKLNNLYALLQVLKQKTYVSDLESSSGDDGSHAGDISQPPQIKSLLAYAPDTSNIDLWNITCKAIGKDLLRVTMPVILNEPLDLLQNLCEEMKY</sequence>
<dbReference type="Proteomes" id="UP000677228">
    <property type="component" value="Unassembled WGS sequence"/>
</dbReference>
<organism evidence="2 5">
    <name type="scientific">Didymodactylos carnosus</name>
    <dbReference type="NCBI Taxonomy" id="1234261"/>
    <lineage>
        <taxon>Eukaryota</taxon>
        <taxon>Metazoa</taxon>
        <taxon>Spiralia</taxon>
        <taxon>Gnathifera</taxon>
        <taxon>Rotifera</taxon>
        <taxon>Eurotatoria</taxon>
        <taxon>Bdelloidea</taxon>
        <taxon>Philodinida</taxon>
        <taxon>Philodinidae</taxon>
        <taxon>Didymodactylos</taxon>
    </lineage>
</organism>
<dbReference type="Proteomes" id="UP000681722">
    <property type="component" value="Unassembled WGS sequence"/>
</dbReference>
<dbReference type="InterPro" id="IPR037239">
    <property type="entry name" value="OSBP_sf"/>
</dbReference>